<reference evidence="9 10" key="1">
    <citation type="submission" date="2018-07" db="EMBL/GenBank/DDBJ databases">
        <title>Identification of spontaneous genetic mutation associated with occurrence of a yellow conidial color mutant of Aspergillus flavus.</title>
        <authorList>
            <person name="Chang P.-K."/>
            <person name="Mack B.M."/>
            <person name="Scharfenstein L."/>
            <person name="Gilbert M.K."/>
        </authorList>
    </citation>
    <scope>NUCLEOTIDE SEQUENCE [LARGE SCALE GENOMIC DNA]</scope>
    <source>
        <strain evidence="9 10">CA14</strain>
    </source>
</reference>
<feature type="transmembrane region" description="Helical" evidence="7">
    <location>
        <begin position="88"/>
        <end position="111"/>
    </location>
</feature>
<evidence type="ECO:0000256" key="4">
    <source>
        <dbReference type="ARBA" id="ARBA00023136"/>
    </source>
</evidence>
<feature type="domain" description="Rhodopsin" evidence="8">
    <location>
        <begin position="107"/>
        <end position="347"/>
    </location>
</feature>
<evidence type="ECO:0000256" key="6">
    <source>
        <dbReference type="SAM" id="MobiDB-lite"/>
    </source>
</evidence>
<comment type="subcellular location">
    <subcellularLocation>
        <location evidence="1">Membrane</location>
        <topology evidence="1">Multi-pass membrane protein</topology>
    </subcellularLocation>
</comment>
<dbReference type="PANTHER" id="PTHR33048:SF47">
    <property type="entry name" value="INTEGRAL MEMBRANE PROTEIN-RELATED"/>
    <property type="match status" value="1"/>
</dbReference>
<feature type="region of interest" description="Disordered" evidence="6">
    <location>
        <begin position="353"/>
        <end position="379"/>
    </location>
</feature>
<feature type="compositionally biased region" description="Low complexity" evidence="6">
    <location>
        <begin position="353"/>
        <end position="364"/>
    </location>
</feature>
<comment type="similarity">
    <text evidence="5">Belongs to the SAT4 family.</text>
</comment>
<organism evidence="9 10">
    <name type="scientific">Aspergillus flavus</name>
    <dbReference type="NCBI Taxonomy" id="5059"/>
    <lineage>
        <taxon>Eukaryota</taxon>
        <taxon>Fungi</taxon>
        <taxon>Dikarya</taxon>
        <taxon>Ascomycota</taxon>
        <taxon>Pezizomycotina</taxon>
        <taxon>Eurotiomycetes</taxon>
        <taxon>Eurotiomycetidae</taxon>
        <taxon>Eurotiales</taxon>
        <taxon>Aspergillaceae</taxon>
        <taxon>Aspergillus</taxon>
        <taxon>Aspergillus subgen. Circumdati</taxon>
    </lineage>
</organism>
<evidence type="ECO:0000256" key="2">
    <source>
        <dbReference type="ARBA" id="ARBA00022692"/>
    </source>
</evidence>
<dbReference type="GO" id="GO:0016020">
    <property type="term" value="C:membrane"/>
    <property type="evidence" value="ECO:0007669"/>
    <property type="project" value="UniProtKB-SubCell"/>
</dbReference>
<evidence type="ECO:0000256" key="7">
    <source>
        <dbReference type="SAM" id="Phobius"/>
    </source>
</evidence>
<dbReference type="InterPro" id="IPR049326">
    <property type="entry name" value="Rhodopsin_dom_fungi"/>
</dbReference>
<dbReference type="InterPro" id="IPR052337">
    <property type="entry name" value="SAT4-like"/>
</dbReference>
<evidence type="ECO:0000259" key="8">
    <source>
        <dbReference type="Pfam" id="PF20684"/>
    </source>
</evidence>
<feature type="transmembrane region" description="Helical" evidence="7">
    <location>
        <begin position="247"/>
        <end position="267"/>
    </location>
</feature>
<evidence type="ECO:0000256" key="3">
    <source>
        <dbReference type="ARBA" id="ARBA00022989"/>
    </source>
</evidence>
<keyword evidence="2 7" id="KW-0812">Transmembrane</keyword>
<dbReference type="Pfam" id="PF20684">
    <property type="entry name" value="Fung_rhodopsin"/>
    <property type="match status" value="1"/>
</dbReference>
<gene>
    <name evidence="9" type="ORF">CA14_005959</name>
</gene>
<dbReference type="AlphaFoldDB" id="A0AB74BTH8"/>
<dbReference type="EMBL" id="QQZZ01000182">
    <property type="protein sequence ID" value="RMZ36522.1"/>
    <property type="molecule type" value="Genomic_DNA"/>
</dbReference>
<keyword evidence="4 7" id="KW-0472">Membrane</keyword>
<feature type="transmembrane region" description="Helical" evidence="7">
    <location>
        <begin position="205"/>
        <end position="222"/>
    </location>
</feature>
<feature type="transmembrane region" description="Helical" evidence="7">
    <location>
        <begin position="283"/>
        <end position="303"/>
    </location>
</feature>
<proteinExistence type="inferred from homology"/>
<keyword evidence="3 7" id="KW-1133">Transmembrane helix</keyword>
<dbReference type="PANTHER" id="PTHR33048">
    <property type="entry name" value="PTH11-LIKE INTEGRAL MEMBRANE PROTEIN (AFU_ORTHOLOGUE AFUA_5G11245)"/>
    <property type="match status" value="1"/>
</dbReference>
<protein>
    <recommendedName>
        <fullName evidence="8">Rhodopsin domain-containing protein</fullName>
    </recommendedName>
</protein>
<evidence type="ECO:0000256" key="5">
    <source>
        <dbReference type="ARBA" id="ARBA00038359"/>
    </source>
</evidence>
<name>A0AB74BTH8_ASPFL</name>
<sequence length="429" mass="47567">MTRASGSRPQGEQGAMRAGATNYSHQDLIPRQFLAAVKSSGYALWAPPHMRFFSHVLWEPRPDELPEIFRMGRSIEGRNGGGLPHMTIAVRIIVLILAIATTLVCVLRLYLRKFVIKRFGLDDWLVLCALIGVDLFSALGYTITYYGLGQELQNVSVDDLAVFLTLEYASQCAYLLIAAAVKTSLLVFIMRLFPTRFIQVAGKSLLLFIAVFTISGTLALVFQCRPVQAAYDKTIPDASCYPTETSYAILMMQGVIMFVLDVMILVLPMRPIWQLQMPLKKRLLVIGLLCIGFTACVAALVRFSTLSFTNDTTNFTYSASTSLIWMEIEFNLGLMSGSLSSLRKFFKVHAPSSSADASQGESSQPANLELPRSRASRHSRLRGGIMKKTEIVRVYETSESQEHIAPMNALGETTNTTKAYEARAKSTNL</sequence>
<dbReference type="Proteomes" id="UP000275480">
    <property type="component" value="Unassembled WGS sequence"/>
</dbReference>
<evidence type="ECO:0000313" key="10">
    <source>
        <dbReference type="Proteomes" id="UP000275480"/>
    </source>
</evidence>
<comment type="caution">
    <text evidence="9">The sequence shown here is derived from an EMBL/GenBank/DDBJ whole genome shotgun (WGS) entry which is preliminary data.</text>
</comment>
<evidence type="ECO:0000313" key="9">
    <source>
        <dbReference type="EMBL" id="RMZ36522.1"/>
    </source>
</evidence>
<accession>A0AB74BTH8</accession>
<feature type="transmembrane region" description="Helical" evidence="7">
    <location>
        <begin position="168"/>
        <end position="193"/>
    </location>
</feature>
<feature type="transmembrane region" description="Helical" evidence="7">
    <location>
        <begin position="123"/>
        <end position="148"/>
    </location>
</feature>
<evidence type="ECO:0000256" key="1">
    <source>
        <dbReference type="ARBA" id="ARBA00004141"/>
    </source>
</evidence>